<dbReference type="InterPro" id="IPR051266">
    <property type="entry name" value="CLCR"/>
</dbReference>
<protein>
    <submittedName>
        <fullName evidence="2">von Willebrand factor A</fullName>
    </submittedName>
</protein>
<dbReference type="SUPFAM" id="SSF53300">
    <property type="entry name" value="vWA-like"/>
    <property type="match status" value="1"/>
</dbReference>
<accession>A0A0P6XRE6</accession>
<dbReference type="EMBL" id="LGKP01000021">
    <property type="protein sequence ID" value="KPL86646.1"/>
    <property type="molecule type" value="Genomic_DNA"/>
</dbReference>
<proteinExistence type="predicted"/>
<dbReference type="InterPro" id="IPR036465">
    <property type="entry name" value="vWFA_dom_sf"/>
</dbReference>
<dbReference type="SMART" id="SM00327">
    <property type="entry name" value="VWA"/>
    <property type="match status" value="1"/>
</dbReference>
<dbReference type="PROSITE" id="PS50234">
    <property type="entry name" value="VWFA"/>
    <property type="match status" value="1"/>
</dbReference>
<comment type="caution">
    <text evidence="2">The sequence shown here is derived from an EMBL/GenBank/DDBJ whole genome shotgun (WGS) entry which is preliminary data.</text>
</comment>
<dbReference type="PANTHER" id="PTHR10579">
    <property type="entry name" value="CALCIUM-ACTIVATED CHLORIDE CHANNEL REGULATOR"/>
    <property type="match status" value="1"/>
</dbReference>
<dbReference type="Proteomes" id="UP000050277">
    <property type="component" value="Unassembled WGS sequence"/>
</dbReference>
<dbReference type="InterPro" id="IPR002035">
    <property type="entry name" value="VWF_A"/>
</dbReference>
<evidence type="ECO:0000313" key="2">
    <source>
        <dbReference type="EMBL" id="KPL86646.1"/>
    </source>
</evidence>
<name>A0A0P6XRE6_9CHLR</name>
<keyword evidence="3" id="KW-1185">Reference proteome</keyword>
<sequence length="423" mass="47505">MSNQAMVQLRITPGRPAVAQSNDPQIVYLLVEASPSGIPDADLAIPVNLGFIVDRSSSMRGERLYQVKEACNNVVNQLNRQDYFSVVSFNDRAEVVVPCQRPNDKDQIKRAIGMIEAKGGTEMATGMMMGLQEISRPMMSRGISRMVLLTDGRTYGDESRCVEIARRAQSKGIGITALGIGDEWNEDLLETIASAENSRTEYITNAQQIVNVFSEEIKRLQNVMAHKVELRFHLHPQAEIRSLFRVRPFIAALTPQLHNETLWRMPLGEWVGREDQVFLLELVVPPMPAGNQTICRVEMFYEVPSISSQALQTKVDVQLPIRPAEQIRPDVDGVVKHWLERTVAYRLQASAWQHVEQGNIEEATKKLRMAGTRLLESGQTDLAQTVQEEATRLLRSGTTSDEGRKRIKYGTRGLVARERGGEQ</sequence>
<reference evidence="2 3" key="1">
    <citation type="submission" date="2015-07" db="EMBL/GenBank/DDBJ databases">
        <title>Whole genome sequence of Herpetosiphon geysericola DSM 7119.</title>
        <authorList>
            <person name="Hemp J."/>
            <person name="Ward L.M."/>
            <person name="Pace L.A."/>
            <person name="Fischer W.W."/>
        </authorList>
    </citation>
    <scope>NUCLEOTIDE SEQUENCE [LARGE SCALE GENOMIC DNA]</scope>
    <source>
        <strain evidence="2 3">DSM 7119</strain>
    </source>
</reference>
<dbReference type="Pfam" id="PF00092">
    <property type="entry name" value="VWA"/>
    <property type="match status" value="1"/>
</dbReference>
<dbReference type="Gene3D" id="3.40.50.410">
    <property type="entry name" value="von Willebrand factor, type A domain"/>
    <property type="match status" value="1"/>
</dbReference>
<gene>
    <name evidence="2" type="ORF">SE18_11665</name>
</gene>
<dbReference type="RefSeq" id="WP_054534632.1">
    <property type="nucleotide sequence ID" value="NZ_LGKP01000021.1"/>
</dbReference>
<dbReference type="PANTHER" id="PTHR10579:SF43">
    <property type="entry name" value="ZINC FINGER (C3HC4-TYPE RING FINGER) FAMILY PROTEIN"/>
    <property type="match status" value="1"/>
</dbReference>
<dbReference type="OrthoDB" id="140153at2"/>
<evidence type="ECO:0000313" key="3">
    <source>
        <dbReference type="Proteomes" id="UP000050277"/>
    </source>
</evidence>
<dbReference type="STRING" id="70996.SE18_11665"/>
<dbReference type="AlphaFoldDB" id="A0A0P6XRE6"/>
<organism evidence="2 3">
    <name type="scientific">Herpetosiphon geysericola</name>
    <dbReference type="NCBI Taxonomy" id="70996"/>
    <lineage>
        <taxon>Bacteria</taxon>
        <taxon>Bacillati</taxon>
        <taxon>Chloroflexota</taxon>
        <taxon>Chloroflexia</taxon>
        <taxon>Herpetosiphonales</taxon>
        <taxon>Herpetosiphonaceae</taxon>
        <taxon>Herpetosiphon</taxon>
    </lineage>
</organism>
<evidence type="ECO:0000259" key="1">
    <source>
        <dbReference type="PROSITE" id="PS50234"/>
    </source>
</evidence>
<dbReference type="PATRIC" id="fig|70996.4.peg.4008"/>
<feature type="domain" description="VWFA" evidence="1">
    <location>
        <begin position="48"/>
        <end position="217"/>
    </location>
</feature>